<reference evidence="1" key="1">
    <citation type="submission" date="2014-11" db="EMBL/GenBank/DDBJ databases">
        <authorList>
            <person name="Amaro Gonzalez C."/>
        </authorList>
    </citation>
    <scope>NUCLEOTIDE SEQUENCE</scope>
</reference>
<dbReference type="AlphaFoldDB" id="A0A0E9UBH4"/>
<dbReference type="EMBL" id="GBXM01046284">
    <property type="protein sequence ID" value="JAH62293.1"/>
    <property type="molecule type" value="Transcribed_RNA"/>
</dbReference>
<name>A0A0E9UBH4_ANGAN</name>
<reference evidence="1" key="2">
    <citation type="journal article" date="2015" name="Fish Shellfish Immunol.">
        <title>Early steps in the European eel (Anguilla anguilla)-Vibrio vulnificus interaction in the gills: Role of the RtxA13 toxin.</title>
        <authorList>
            <person name="Callol A."/>
            <person name="Pajuelo D."/>
            <person name="Ebbesson L."/>
            <person name="Teles M."/>
            <person name="MacKenzie S."/>
            <person name="Amaro C."/>
        </authorList>
    </citation>
    <scope>NUCLEOTIDE SEQUENCE</scope>
</reference>
<proteinExistence type="predicted"/>
<sequence>MPKNYCKNTERIAFNVLMLSYEKD</sequence>
<accession>A0A0E9UBH4</accession>
<evidence type="ECO:0000313" key="1">
    <source>
        <dbReference type="EMBL" id="JAH62293.1"/>
    </source>
</evidence>
<organism evidence="1">
    <name type="scientific">Anguilla anguilla</name>
    <name type="common">European freshwater eel</name>
    <name type="synonym">Muraena anguilla</name>
    <dbReference type="NCBI Taxonomy" id="7936"/>
    <lineage>
        <taxon>Eukaryota</taxon>
        <taxon>Metazoa</taxon>
        <taxon>Chordata</taxon>
        <taxon>Craniata</taxon>
        <taxon>Vertebrata</taxon>
        <taxon>Euteleostomi</taxon>
        <taxon>Actinopterygii</taxon>
        <taxon>Neopterygii</taxon>
        <taxon>Teleostei</taxon>
        <taxon>Anguilliformes</taxon>
        <taxon>Anguillidae</taxon>
        <taxon>Anguilla</taxon>
    </lineage>
</organism>
<protein>
    <submittedName>
        <fullName evidence="1">Uncharacterized protein</fullName>
    </submittedName>
</protein>